<sequence>MRNECCHDTQHSSESDRQINVSVRFWSLENVEDFFHNAAPLNLSLSEKLVWKEISSKVDVDFSKTIVKFKKFMKLKFQGSSDGHTNVKLFDAAAFIAKFTSLDALVKFYDALKEKLFDGLNRVFKIDKTFNGDFWLTLFSADHTCRELYQSDQQRIKYCGLLTENENIDVRRTPALVALILDFAKDLLSWNGYRNSDDDAQQFWKYYHTFTYSNHDNYSYKNYDKGFYSEQAVPPAETLCPCIDPAHRNVYGIVFNGLWFPVFVSFRSSSFKLDYASHEYAARIGYPDPIYALHFYGLPLFVSSVCSSLTHSYTNKMCLDEKMKSQAYDVEVSIEPYTGAVWSFRLKYQLSVRLPIEMFILYNISREYYGSLFPAMIIERNASLHDPRSLKFLSSRVSPYVSAICLSTSVFLSLGIFTMSLAFALIIRLRMKSKKDAIVNDVPNNNNTVDQPLRSRRRCFLSFFFFFLLSFFDNAFVVPFSADTVEVSVDSAVVPAAASDDLEP</sequence>
<keyword evidence="1" id="KW-1133">Transmembrane helix</keyword>
<feature type="transmembrane region" description="Helical" evidence="1">
    <location>
        <begin position="400"/>
        <end position="427"/>
    </location>
</feature>
<evidence type="ECO:0000256" key="1">
    <source>
        <dbReference type="SAM" id="Phobius"/>
    </source>
</evidence>
<organism evidence="2 3">
    <name type="scientific">Romanomermis culicivorax</name>
    <name type="common">Nematode worm</name>
    <dbReference type="NCBI Taxonomy" id="13658"/>
    <lineage>
        <taxon>Eukaryota</taxon>
        <taxon>Metazoa</taxon>
        <taxon>Ecdysozoa</taxon>
        <taxon>Nematoda</taxon>
        <taxon>Enoplea</taxon>
        <taxon>Dorylaimia</taxon>
        <taxon>Mermithida</taxon>
        <taxon>Mermithoidea</taxon>
        <taxon>Mermithidae</taxon>
        <taxon>Romanomermis</taxon>
    </lineage>
</organism>
<dbReference type="Proteomes" id="UP000887565">
    <property type="component" value="Unplaced"/>
</dbReference>
<evidence type="ECO:0000313" key="3">
    <source>
        <dbReference type="WBParaSite" id="nRc.2.0.1.t47856-RA"/>
    </source>
</evidence>
<keyword evidence="1" id="KW-0472">Membrane</keyword>
<dbReference type="AlphaFoldDB" id="A0A915LDF2"/>
<feature type="transmembrane region" description="Helical" evidence="1">
    <location>
        <begin position="460"/>
        <end position="482"/>
    </location>
</feature>
<evidence type="ECO:0000313" key="2">
    <source>
        <dbReference type="Proteomes" id="UP000887565"/>
    </source>
</evidence>
<proteinExistence type="predicted"/>
<reference evidence="3" key="1">
    <citation type="submission" date="2022-11" db="UniProtKB">
        <authorList>
            <consortium name="WormBaseParasite"/>
        </authorList>
    </citation>
    <scope>IDENTIFICATION</scope>
</reference>
<accession>A0A915LDF2</accession>
<keyword evidence="2" id="KW-1185">Reference proteome</keyword>
<keyword evidence="1" id="KW-0812">Transmembrane</keyword>
<name>A0A915LDF2_ROMCU</name>
<protein>
    <submittedName>
        <fullName evidence="3">Uncharacterized protein</fullName>
    </submittedName>
</protein>
<dbReference type="WBParaSite" id="nRc.2.0.1.t47856-RA">
    <property type="protein sequence ID" value="nRc.2.0.1.t47856-RA"/>
    <property type="gene ID" value="nRc.2.0.1.g47856"/>
</dbReference>